<reference evidence="1 2" key="1">
    <citation type="submission" date="2018-07" db="EMBL/GenBank/DDBJ databases">
        <title>Halomonas montanilacus sp. nov., isolated from Lake Pengyan on Tibetan Plateau.</title>
        <authorList>
            <person name="Lu H."/>
            <person name="Xing P."/>
            <person name="Wu Q."/>
        </authorList>
    </citation>
    <scope>NUCLEOTIDE SEQUENCE [LARGE SCALE GENOMIC DNA]</scope>
    <source>
        <strain evidence="1 2">PYC7W</strain>
    </source>
</reference>
<sequence length="143" mass="16702">MTLGVGTQHLDAFRDRFQAWLEARPHRQTRHNHQTLSLLADCRVLLQAATCRLNTPHERLRWQVLEMSDLTDRQLMLVILDTLGEVDRSLIALRRDEHRLTGEPDQELTPIIHNLLRFVRRIEHLLDPVPGKVLSLKEDSSHE</sequence>
<organism evidence="1 2">
    <name type="scientific">Billgrantia montanilacus</name>
    <dbReference type="NCBI Taxonomy" id="2282305"/>
    <lineage>
        <taxon>Bacteria</taxon>
        <taxon>Pseudomonadati</taxon>
        <taxon>Pseudomonadota</taxon>
        <taxon>Gammaproteobacteria</taxon>
        <taxon>Oceanospirillales</taxon>
        <taxon>Halomonadaceae</taxon>
        <taxon>Billgrantia</taxon>
    </lineage>
</organism>
<dbReference type="EMBL" id="QPII01000019">
    <property type="protein sequence ID" value="RCV86891.1"/>
    <property type="molecule type" value="Genomic_DNA"/>
</dbReference>
<dbReference type="OrthoDB" id="9888511at2"/>
<protein>
    <submittedName>
        <fullName evidence="1">Uncharacterized protein</fullName>
    </submittedName>
</protein>
<keyword evidence="2" id="KW-1185">Reference proteome</keyword>
<comment type="caution">
    <text evidence="1">The sequence shown here is derived from an EMBL/GenBank/DDBJ whole genome shotgun (WGS) entry which is preliminary data.</text>
</comment>
<gene>
    <name evidence="1" type="ORF">DU505_18850</name>
</gene>
<accession>A0A368TQK4</accession>
<dbReference type="AlphaFoldDB" id="A0A368TQK4"/>
<proteinExistence type="predicted"/>
<evidence type="ECO:0000313" key="2">
    <source>
        <dbReference type="Proteomes" id="UP000252405"/>
    </source>
</evidence>
<dbReference type="RefSeq" id="WP_114480516.1">
    <property type="nucleotide sequence ID" value="NZ_QPII01000019.1"/>
</dbReference>
<dbReference type="Proteomes" id="UP000252405">
    <property type="component" value="Unassembled WGS sequence"/>
</dbReference>
<evidence type="ECO:0000313" key="1">
    <source>
        <dbReference type="EMBL" id="RCV86891.1"/>
    </source>
</evidence>
<name>A0A368TQK4_9GAMM</name>